<dbReference type="Pfam" id="PF04025">
    <property type="entry name" value="RemA-like"/>
    <property type="match status" value="1"/>
</dbReference>
<dbReference type="AlphaFoldDB" id="A0A160IS85"/>
<dbReference type="RefSeq" id="WP_066399572.1">
    <property type="nucleotide sequence ID" value="NZ_CP015378.1"/>
</dbReference>
<evidence type="ECO:0000313" key="2">
    <source>
        <dbReference type="Proteomes" id="UP000076623"/>
    </source>
</evidence>
<dbReference type="EMBL" id="CP015378">
    <property type="protein sequence ID" value="ANC79207.1"/>
    <property type="molecule type" value="Genomic_DNA"/>
</dbReference>
<dbReference type="STRING" id="1221500.ABE65_021335"/>
<dbReference type="NCBIfam" id="NF046065">
    <property type="entry name" value="MtxRegRemB"/>
    <property type="match status" value="1"/>
</dbReference>
<keyword evidence="2" id="KW-1185">Reference proteome</keyword>
<accession>A0A160IS85</accession>
<evidence type="ECO:0008006" key="3">
    <source>
        <dbReference type="Google" id="ProtNLM"/>
    </source>
</evidence>
<sequence length="89" mass="9869">MLLHLGDEEVIHSKDVLAILDINALKASELALEFLKKHENNQTLTDLSGNAAKSVIITDKTIYLSPLSASTLKKRASDRLELENGWNIK</sequence>
<dbReference type="InterPro" id="IPR007169">
    <property type="entry name" value="RemA-like"/>
</dbReference>
<protein>
    <recommendedName>
        <fullName evidence="3">DUF370 domain-containing protein</fullName>
    </recommendedName>
</protein>
<dbReference type="KEGG" id="fpn:ABE65_021335"/>
<dbReference type="Proteomes" id="UP000076623">
    <property type="component" value="Chromosome"/>
</dbReference>
<reference evidence="1 2" key="1">
    <citation type="submission" date="2016-04" db="EMBL/GenBank/DDBJ databases">
        <title>Complete genome sequence of Fictibacillus phosphorivorans G25-29, a strain toxic to nematodes.</title>
        <authorList>
            <person name="Zheng Z."/>
        </authorList>
    </citation>
    <scope>NUCLEOTIDE SEQUENCE [LARGE SCALE GENOMIC DNA]</scope>
    <source>
        <strain evidence="1 2">G25-29</strain>
    </source>
</reference>
<organism evidence="1 2">
    <name type="scientific">Fictibacillus phosphorivorans</name>
    <dbReference type="NCBI Taxonomy" id="1221500"/>
    <lineage>
        <taxon>Bacteria</taxon>
        <taxon>Bacillati</taxon>
        <taxon>Bacillota</taxon>
        <taxon>Bacilli</taxon>
        <taxon>Bacillales</taxon>
        <taxon>Fictibacillaceae</taxon>
        <taxon>Fictibacillus</taxon>
    </lineage>
</organism>
<proteinExistence type="predicted"/>
<evidence type="ECO:0000313" key="1">
    <source>
        <dbReference type="EMBL" id="ANC79207.1"/>
    </source>
</evidence>
<gene>
    <name evidence="1" type="ORF">ABE65_021335</name>
</gene>
<name>A0A160IS85_9BACL</name>